<dbReference type="SMART" id="SM00347">
    <property type="entry name" value="HTH_MARR"/>
    <property type="match status" value="1"/>
</dbReference>
<dbReference type="PANTHER" id="PTHR42756">
    <property type="entry name" value="TRANSCRIPTIONAL REGULATOR, MARR"/>
    <property type="match status" value="1"/>
</dbReference>
<gene>
    <name evidence="5" type="ORF">DEM34_14430</name>
</gene>
<dbReference type="EMBL" id="QFFI01000026">
    <property type="protein sequence ID" value="PWG61803.1"/>
    <property type="molecule type" value="Genomic_DNA"/>
</dbReference>
<evidence type="ECO:0000259" key="4">
    <source>
        <dbReference type="PROSITE" id="PS50995"/>
    </source>
</evidence>
<keyword evidence="6" id="KW-1185">Reference proteome</keyword>
<dbReference type="GO" id="GO:0003677">
    <property type="term" value="F:DNA binding"/>
    <property type="evidence" value="ECO:0007669"/>
    <property type="project" value="UniProtKB-KW"/>
</dbReference>
<comment type="caution">
    <text evidence="5">The sequence shown here is derived from an EMBL/GenBank/DDBJ whole genome shotgun (WGS) entry which is preliminary data.</text>
</comment>
<dbReference type="InterPro" id="IPR000835">
    <property type="entry name" value="HTH_MarR-typ"/>
</dbReference>
<accession>A0A2U2MYD0</accession>
<reference evidence="5 6" key="1">
    <citation type="submission" date="2018-05" db="EMBL/GenBank/DDBJ databases">
        <title>Spiribacter halobius sp. nov., a moderately halophilic bacterium isolated from marine solar saltern.</title>
        <authorList>
            <person name="Zheng W.-S."/>
            <person name="Lu D.-C."/>
            <person name="Du Z.-J."/>
        </authorList>
    </citation>
    <scope>NUCLEOTIDE SEQUENCE [LARGE SCALE GENOMIC DNA]</scope>
    <source>
        <strain evidence="5 6">E85</strain>
    </source>
</reference>
<dbReference type="SUPFAM" id="SSF46785">
    <property type="entry name" value="Winged helix' DNA-binding domain"/>
    <property type="match status" value="1"/>
</dbReference>
<feature type="domain" description="HTH marR-type" evidence="4">
    <location>
        <begin position="28"/>
        <end position="160"/>
    </location>
</feature>
<keyword evidence="3" id="KW-0804">Transcription</keyword>
<evidence type="ECO:0000313" key="6">
    <source>
        <dbReference type="Proteomes" id="UP000245474"/>
    </source>
</evidence>
<dbReference type="InterPro" id="IPR036388">
    <property type="entry name" value="WH-like_DNA-bd_sf"/>
</dbReference>
<organism evidence="5 6">
    <name type="scientific">Sediminicurvatus halobius</name>
    <dbReference type="NCBI Taxonomy" id="2182432"/>
    <lineage>
        <taxon>Bacteria</taxon>
        <taxon>Pseudomonadati</taxon>
        <taxon>Pseudomonadota</taxon>
        <taxon>Gammaproteobacteria</taxon>
        <taxon>Chromatiales</taxon>
        <taxon>Ectothiorhodospiraceae</taxon>
        <taxon>Sediminicurvatus</taxon>
    </lineage>
</organism>
<protein>
    <submittedName>
        <fullName evidence="5">Transcriptional regulator</fullName>
    </submittedName>
</protein>
<sequence length="195" mass="20905">MTRAACGRQPALFVYLCMRHAYNVCMTDDRTANLLGALALALADSMSQEAETRAAHGAAAPAAIVSVGVAPGCSIDALARTIGLSHSATVRIVDRLAADGLVERRGGADRRAVGLHLTRRGVARRRAILKGRAEILTRALGPLSEEDRAALTAHLETILGAFTRDRRHADHICRLCDEDVCPHERCPVERAVSKP</sequence>
<dbReference type="AlphaFoldDB" id="A0A2U2MYD0"/>
<dbReference type="GO" id="GO:0003700">
    <property type="term" value="F:DNA-binding transcription factor activity"/>
    <property type="evidence" value="ECO:0007669"/>
    <property type="project" value="InterPro"/>
</dbReference>
<proteinExistence type="predicted"/>
<dbReference type="PANTHER" id="PTHR42756:SF1">
    <property type="entry name" value="TRANSCRIPTIONAL REPRESSOR OF EMRAB OPERON"/>
    <property type="match status" value="1"/>
</dbReference>
<evidence type="ECO:0000313" key="5">
    <source>
        <dbReference type="EMBL" id="PWG61803.1"/>
    </source>
</evidence>
<dbReference type="Proteomes" id="UP000245474">
    <property type="component" value="Unassembled WGS sequence"/>
</dbReference>
<keyword evidence="1" id="KW-0805">Transcription regulation</keyword>
<dbReference type="Pfam" id="PF12802">
    <property type="entry name" value="MarR_2"/>
    <property type="match status" value="1"/>
</dbReference>
<name>A0A2U2MYD0_9GAMM</name>
<dbReference type="PROSITE" id="PS50995">
    <property type="entry name" value="HTH_MARR_2"/>
    <property type="match status" value="1"/>
</dbReference>
<dbReference type="Gene3D" id="1.10.10.10">
    <property type="entry name" value="Winged helix-like DNA-binding domain superfamily/Winged helix DNA-binding domain"/>
    <property type="match status" value="1"/>
</dbReference>
<evidence type="ECO:0000256" key="3">
    <source>
        <dbReference type="ARBA" id="ARBA00023163"/>
    </source>
</evidence>
<keyword evidence="2" id="KW-0238">DNA-binding</keyword>
<evidence type="ECO:0000256" key="2">
    <source>
        <dbReference type="ARBA" id="ARBA00023125"/>
    </source>
</evidence>
<evidence type="ECO:0000256" key="1">
    <source>
        <dbReference type="ARBA" id="ARBA00023015"/>
    </source>
</evidence>
<dbReference type="InterPro" id="IPR036390">
    <property type="entry name" value="WH_DNA-bd_sf"/>
</dbReference>